<dbReference type="PANTHER" id="PTHR24243">
    <property type="entry name" value="G-PROTEIN COUPLED RECEPTOR"/>
    <property type="match status" value="1"/>
</dbReference>
<protein>
    <submittedName>
        <fullName evidence="11 13">Chemosensory receptor C</fullName>
    </submittedName>
</protein>
<evidence type="ECO:0000313" key="12">
    <source>
        <dbReference type="Proteomes" id="UP000694888"/>
    </source>
</evidence>
<feature type="transmembrane region" description="Helical" evidence="9">
    <location>
        <begin position="71"/>
        <end position="97"/>
    </location>
</feature>
<accession>C5H674</accession>
<keyword evidence="3 9" id="KW-1133">Transmembrane helix</keyword>
<feature type="transmembrane region" description="Helical" evidence="9">
    <location>
        <begin position="355"/>
        <end position="378"/>
    </location>
</feature>
<dbReference type="GO" id="GO:0004930">
    <property type="term" value="F:G protein-coupled receptor activity"/>
    <property type="evidence" value="ECO:0007669"/>
    <property type="project" value="UniProtKB-KW"/>
</dbReference>
<keyword evidence="7" id="KW-0807">Transducer</keyword>
<dbReference type="Gene3D" id="1.20.1070.10">
    <property type="entry name" value="Rhodopsin 7-helix transmembrane proteins"/>
    <property type="match status" value="1"/>
</dbReference>
<name>C5H674_APLCA</name>
<sequence length="398" mass="44629">MSLVNETERELKGSHNISEHGGLIDDQTLRIFLLVFTFVTLGLSLLGSAFNCINITVFLTLGAKDCVSVCLLSLAVSDFTCLFLGAVCGVCDILDAYGSADFYVDPRGLYYQVIFISSMSYDISTYITAFISLERCLCVALPFRFKELFTFKRAVLAMATIFCLTFCCYLPHYVTSGLRVQWDPRTNTTRVLLWSSKDMPAITAFLDLWNHLILAVTSVVIVIVCTHIMVTGLKKSSQFQRRGAARPSEPDGPNNFKTSNEVGEGEENVLRDPDSRRDNNISTPYCPTNVEKESSNKIKVEKSPQTLSAKNRRVVKMVSTLAIVSILCNTSRLLFVVALRAEPDINFGHRYHNLYMVILVLAYIFQVINAPVNIFIYLKLNPSYRKTFSQIFGIGQTK</sequence>
<comment type="subcellular location">
    <subcellularLocation>
        <location evidence="1">Membrane</location>
        <topology evidence="1">Multi-pass membrane protein</topology>
    </subcellularLocation>
</comment>
<dbReference type="InterPro" id="IPR017452">
    <property type="entry name" value="GPCR_Rhodpsn_7TM"/>
</dbReference>
<evidence type="ECO:0000256" key="3">
    <source>
        <dbReference type="ARBA" id="ARBA00022989"/>
    </source>
</evidence>
<feature type="compositionally biased region" description="Basic and acidic residues" evidence="8">
    <location>
        <begin position="268"/>
        <end position="279"/>
    </location>
</feature>
<evidence type="ECO:0000256" key="4">
    <source>
        <dbReference type="ARBA" id="ARBA00023040"/>
    </source>
</evidence>
<dbReference type="Proteomes" id="UP000694888">
    <property type="component" value="Unplaced"/>
</dbReference>
<feature type="domain" description="G-protein coupled receptors family 1 profile" evidence="10">
    <location>
        <begin position="47"/>
        <end position="377"/>
    </location>
</feature>
<evidence type="ECO:0000256" key="6">
    <source>
        <dbReference type="ARBA" id="ARBA00023170"/>
    </source>
</evidence>
<dbReference type="OrthoDB" id="6102892at2759"/>
<evidence type="ECO:0000256" key="8">
    <source>
        <dbReference type="SAM" id="MobiDB-lite"/>
    </source>
</evidence>
<proteinExistence type="evidence at transcript level"/>
<feature type="transmembrane region" description="Helical" evidence="9">
    <location>
        <begin position="31"/>
        <end position="59"/>
    </location>
</feature>
<dbReference type="GO" id="GO:0005886">
    <property type="term" value="C:plasma membrane"/>
    <property type="evidence" value="ECO:0007669"/>
    <property type="project" value="TreeGrafter"/>
</dbReference>
<dbReference type="Pfam" id="PF00001">
    <property type="entry name" value="7tm_1"/>
    <property type="match status" value="1"/>
</dbReference>
<evidence type="ECO:0000313" key="11">
    <source>
        <dbReference type="EMBL" id="ACH72065.1"/>
    </source>
</evidence>
<dbReference type="SMART" id="SM01381">
    <property type="entry name" value="7TM_GPCR_Srsx"/>
    <property type="match status" value="1"/>
</dbReference>
<evidence type="ECO:0000256" key="9">
    <source>
        <dbReference type="SAM" id="Phobius"/>
    </source>
</evidence>
<feature type="region of interest" description="Disordered" evidence="8">
    <location>
        <begin position="240"/>
        <end position="286"/>
    </location>
</feature>
<dbReference type="SUPFAM" id="SSF81321">
    <property type="entry name" value="Family A G protein-coupled receptor-like"/>
    <property type="match status" value="1"/>
</dbReference>
<dbReference type="RefSeq" id="NP_001191495.1">
    <property type="nucleotide sequence ID" value="NM_001204566.1"/>
</dbReference>
<keyword evidence="2 9" id="KW-0812">Transmembrane</keyword>
<feature type="transmembrane region" description="Helical" evidence="9">
    <location>
        <begin position="109"/>
        <end position="133"/>
    </location>
</feature>
<evidence type="ECO:0000256" key="5">
    <source>
        <dbReference type="ARBA" id="ARBA00023136"/>
    </source>
</evidence>
<evidence type="ECO:0000256" key="2">
    <source>
        <dbReference type="ARBA" id="ARBA00022692"/>
    </source>
</evidence>
<evidence type="ECO:0000256" key="7">
    <source>
        <dbReference type="ARBA" id="ARBA00023224"/>
    </source>
</evidence>
<keyword evidence="5 9" id="KW-0472">Membrane</keyword>
<dbReference type="InterPro" id="IPR000276">
    <property type="entry name" value="GPCR_Rhodpsn"/>
</dbReference>
<evidence type="ECO:0000256" key="1">
    <source>
        <dbReference type="ARBA" id="ARBA00004141"/>
    </source>
</evidence>
<keyword evidence="4" id="KW-0297">G-protein coupled receptor</keyword>
<dbReference type="PANTHER" id="PTHR24243:SF233">
    <property type="entry name" value="THYROTROPIN-RELEASING HORMONE RECEPTOR"/>
    <property type="match status" value="1"/>
</dbReference>
<feature type="transmembrane region" description="Helical" evidence="9">
    <location>
        <begin position="314"/>
        <end position="335"/>
    </location>
</feature>
<reference evidence="11 13" key="1">
    <citation type="journal article" date="2009" name="BMC Biol.">
        <title>Candidate chemoreceptor subfamilies differentially expressed in the chemosensory organs of the mollusc Aplysia.</title>
        <authorList>
            <person name="Cummins S.F."/>
            <person name="Erpenbeck D."/>
            <person name="Zou Z."/>
            <person name="Claudianos C."/>
            <person name="Moroz L.L."/>
            <person name="Nagle G.T."/>
            <person name="Degnan B.M."/>
        </authorList>
    </citation>
    <scope>NUCLEOTIDE SEQUENCE</scope>
</reference>
<reference evidence="13" key="2">
    <citation type="submission" date="2025-05" db="UniProtKB">
        <authorList>
            <consortium name="RefSeq"/>
        </authorList>
    </citation>
    <scope>IDENTIFICATION</scope>
</reference>
<dbReference type="EMBL" id="EU808013">
    <property type="protein sequence ID" value="ACH72065.1"/>
    <property type="molecule type" value="mRNA"/>
</dbReference>
<keyword evidence="12" id="KW-1185">Reference proteome</keyword>
<dbReference type="GeneID" id="100533255"/>
<dbReference type="PROSITE" id="PS50262">
    <property type="entry name" value="G_PROTEIN_RECEP_F1_2"/>
    <property type="match status" value="1"/>
</dbReference>
<feature type="transmembrane region" description="Helical" evidence="9">
    <location>
        <begin position="208"/>
        <end position="233"/>
    </location>
</feature>
<gene>
    <name evidence="13" type="primary">LOC100533255</name>
</gene>
<evidence type="ECO:0000259" key="10">
    <source>
        <dbReference type="PROSITE" id="PS50262"/>
    </source>
</evidence>
<feature type="transmembrane region" description="Helical" evidence="9">
    <location>
        <begin position="154"/>
        <end position="174"/>
    </location>
</feature>
<keyword evidence="6 11" id="KW-0675">Receptor</keyword>
<evidence type="ECO:0000313" key="13">
    <source>
        <dbReference type="RefSeq" id="NP_001191495.1"/>
    </source>
</evidence>
<organism evidence="11">
    <name type="scientific">Aplysia californica</name>
    <name type="common">California sea hare</name>
    <dbReference type="NCBI Taxonomy" id="6500"/>
    <lineage>
        <taxon>Eukaryota</taxon>
        <taxon>Metazoa</taxon>
        <taxon>Spiralia</taxon>
        <taxon>Lophotrochozoa</taxon>
        <taxon>Mollusca</taxon>
        <taxon>Gastropoda</taxon>
        <taxon>Heterobranchia</taxon>
        <taxon>Euthyneura</taxon>
        <taxon>Tectipleura</taxon>
        <taxon>Aplysiida</taxon>
        <taxon>Aplysioidea</taxon>
        <taxon>Aplysiidae</taxon>
        <taxon>Aplysia</taxon>
    </lineage>
</organism>
<dbReference type="AlphaFoldDB" id="C5H674"/>